<feature type="region of interest" description="Disordered" evidence="1">
    <location>
        <begin position="886"/>
        <end position="916"/>
    </location>
</feature>
<feature type="region of interest" description="Disordered" evidence="1">
    <location>
        <begin position="2334"/>
        <end position="2367"/>
    </location>
</feature>
<dbReference type="Gene3D" id="2.40.50.290">
    <property type="match status" value="8"/>
</dbReference>
<dbReference type="RefSeq" id="WP_340336154.1">
    <property type="nucleotide sequence ID" value="NZ_JBBKZS010000006.1"/>
</dbReference>
<dbReference type="InterPro" id="IPR041690">
    <property type="entry name" value="Cadherin_5"/>
</dbReference>
<comment type="caution">
    <text evidence="4">The sequence shown here is derived from an EMBL/GenBank/DDBJ whole genome shotgun (WGS) entry which is preliminary data.</text>
</comment>
<evidence type="ECO:0000256" key="1">
    <source>
        <dbReference type="SAM" id="MobiDB-lite"/>
    </source>
</evidence>
<proteinExistence type="predicted"/>
<feature type="domain" description="RapA2 cadherin-like" evidence="2">
    <location>
        <begin position="1852"/>
        <end position="1940"/>
    </location>
</feature>
<dbReference type="Proteomes" id="UP001367030">
    <property type="component" value="Unassembled WGS sequence"/>
</dbReference>
<protein>
    <submittedName>
        <fullName evidence="4">Cadherin-like domain-containing protein</fullName>
    </submittedName>
</protein>
<dbReference type="EMBL" id="JBBKZS010000006">
    <property type="protein sequence ID" value="MEJ8856077.1"/>
    <property type="molecule type" value="Genomic_DNA"/>
</dbReference>
<dbReference type="Pfam" id="PF17803">
    <property type="entry name" value="Cadherin_4"/>
    <property type="match status" value="15"/>
</dbReference>
<dbReference type="Gene3D" id="2.60.40.1200">
    <property type="match status" value="2"/>
</dbReference>
<feature type="domain" description="Cadherin-like" evidence="3">
    <location>
        <begin position="202"/>
        <end position="312"/>
    </location>
</feature>
<feature type="compositionally biased region" description="Polar residues" evidence="1">
    <location>
        <begin position="2351"/>
        <end position="2362"/>
    </location>
</feature>
<feature type="domain" description="RapA2 cadherin-like" evidence="2">
    <location>
        <begin position="2215"/>
        <end position="2302"/>
    </location>
</feature>
<feature type="region of interest" description="Disordered" evidence="1">
    <location>
        <begin position="2828"/>
        <end position="2852"/>
    </location>
</feature>
<feature type="domain" description="RapA2 cadherin-like" evidence="2">
    <location>
        <begin position="1247"/>
        <end position="1335"/>
    </location>
</feature>
<evidence type="ECO:0000259" key="2">
    <source>
        <dbReference type="Pfam" id="PF17803"/>
    </source>
</evidence>
<feature type="domain" description="RapA2 cadherin-like" evidence="2">
    <location>
        <begin position="2094"/>
        <end position="2181"/>
    </location>
</feature>
<feature type="compositionally biased region" description="Polar residues" evidence="1">
    <location>
        <begin position="335"/>
        <end position="349"/>
    </location>
</feature>
<accession>A0ABU8X8B2</accession>
<feature type="domain" description="RapA2 cadherin-like" evidence="2">
    <location>
        <begin position="1732"/>
        <end position="1819"/>
    </location>
</feature>
<name>A0ABU8X8B2_9BURK</name>
<feature type="domain" description="RapA2 cadherin-like" evidence="2">
    <location>
        <begin position="2697"/>
        <end position="2786"/>
    </location>
</feature>
<keyword evidence="5" id="KW-1185">Reference proteome</keyword>
<feature type="domain" description="RapA2 cadherin-like" evidence="2">
    <location>
        <begin position="1490"/>
        <end position="1577"/>
    </location>
</feature>
<organism evidence="4 5">
    <name type="scientific">Variovorax robiniae</name>
    <dbReference type="NCBI Taxonomy" id="1836199"/>
    <lineage>
        <taxon>Bacteria</taxon>
        <taxon>Pseudomonadati</taxon>
        <taxon>Pseudomonadota</taxon>
        <taxon>Betaproteobacteria</taxon>
        <taxon>Burkholderiales</taxon>
        <taxon>Comamonadaceae</taxon>
        <taxon>Variovorax</taxon>
    </lineage>
</organism>
<evidence type="ECO:0000313" key="5">
    <source>
        <dbReference type="Proteomes" id="UP001367030"/>
    </source>
</evidence>
<reference evidence="4 5" key="1">
    <citation type="submission" date="2024-03" db="EMBL/GenBank/DDBJ databases">
        <title>Novel species of the genus Variovorax.</title>
        <authorList>
            <person name="Liu Q."/>
            <person name="Xin Y.-H."/>
        </authorList>
    </citation>
    <scope>NUCLEOTIDE SEQUENCE [LARGE SCALE GENOMIC DNA]</scope>
    <source>
        <strain evidence="4 5">KACC 18901</strain>
    </source>
</reference>
<gene>
    <name evidence="4" type="ORF">WKW79_15970</name>
</gene>
<feature type="domain" description="RapA2 cadherin-like" evidence="2">
    <location>
        <begin position="1127"/>
        <end position="1214"/>
    </location>
</feature>
<sequence>MSIGGVDFALDANKTQVITVGSDSLSVAHTTAGGFVITKSGGGVMSQASLDALIRGITYRQASSTATAGDRTLTFTLTDVGGAVSPAAVAKISVVPGNHAPVAGDDSLSTNEDTALALNLLANDTDADGDALHIASINGVAITPGAAQDIAVPHGTVKVAANGSMTFVADADYNGPVAFDYVVADTAGATGTGHVAIAVKPVNDAPVATADTGTIAEDKELTVPASSGLLANDRDVDGDTLAVSGFTVAGIAGSTAPGQAMSIPNVGVLTINADGGYTFVPARDFNGAVPTITYTVSDGQGGTATATLNLVVMSVNDAPVLDLDAGGSAAEPLSLTGSTSGGNNDPTAPNTFGGNGTTTGTFNSPDGATSSGAPSTFDFAFTPTAGAASSVESVINLNTIDSTFRITVNGQNIWSGATEFEVEFMSANMLPTSTGLKFVADPSVQMTEFWEPNANGLPRVQVRITADGIEFWGTSTPTSTTLERMMPASGTFAAPGFVEGVNHIALTFFDIGDSTASGTVTVADRPHDYAASYTENGAGVSIAAPAAMVSDVDSANMQSATITLTNKQAGDLLQVNGSSAASGTVNGLAYTLVDNGGTVTVTLTGAASKAAYADAIESITFLNSTDNPAANPVRDITVQVSDGSAGSNVAHTRITVIPVNDAPVAHDDVLSVNEDATLVLNLTANDTDVDGDTLHVTSVNGVALTPGVAQSIAVPNGKVNVAADGTMSFVPDANYNGTVGFDYAVVDPSGLSSTAHVQIQVAPVNDAPVVVNDGPVATAPNKPVSGNVLANDSDVDGDKLTVTQISVDKNGDGVADVINVPANGSATVALTDKSGNAIGSITVGPDGAYTFTPAPAYDGKVPAVTYTVSDGTDMATGSLTFQDVPNTAPTVANEGPVATTPNTPVSGNVLANDSDTDGDKLTVTQISIDMNGDGIADLIDVPAGDSVKVDLADKNGNAIGSITVGSNGDYTFTPADAYDGKVPAVGYTVSDGTTTGTGTLTFQAVPNTAPTVASEGPLVTTPNTPVSGNVLTNDSDADGDTLTVTQISIDKNGDGIADLIDVPAGDSVTVELTDKNGKAIGSITVGADGDYTFTPADAYDGKVPAVTYTVSDGTTTANGSLTFQDVPNTAPTLVNDGPVVTTPNTPVSGNVLANDSDADGDTLTVTQISIDKNGDGIADLIDVPAGDSVTVELTDKNGVSIGSITVSSNGDYTFTPADAYDGKVPAVTYTVSDGTTTANGSLTFQDVPNNAPAVANEGPVATTPNTPVSGNVLANDSDADGDTLTVTQISIDKNGDGIADLIDVPAGDSVTVELTDKNGASIGSITVDANGDYTFTPANAYDGKVPAVGYTVSDGTTTASGSLTFQDVPNTAPTLVNDGPIATQPNTPVSGNVLTNDSDADGDTLVVTQISVDMNGDGIADLIDVPAGDSVTVELTDKNGKAIGSITVDGNGDYTFTPADAYDGKVPAVGYTVSDGTTTASGSLTFQDVPNTAPTLVNDGPIATQPNTPVSGNVLTNDSDADGDKLTVTQISIDMNGDGIADLVDVPAGDSVTVELTDKSGASIGSITVGANGDYTFTPADAYDGKVPAVGYTVTDGTTTGTGTLTFQDVPNTAPTLVNDGPVATQPNTPVSGNVLANDSDADGDKLTVTQISIDKNGDGIADLIDVPAGDSVTVELTDKNGKAIGSITVGANGDYTFTPADAYDGKVPAVNYTVSDGTTTANGSLTFQDVPNNAPVVKPEGPVATQPNTPVSGNLLANDRDADGDTLTVTRISVDMNGDGIADLIDVPAGDSVTVELTDKAGKAIGSITVDANGDYTFTPADAYDGKVPAVTYTVSDGTDPSTGSLTFQDVPNNAPTVANEGPVATDPNTPVSGNLLANDSDTDGDKLTVTQISIDKNGDGIADLIDVPAGKSVTVDLTDKSGASIGSITVGSDGAYTFTPSTAYDGKVPAVTYTISDGTDTVDGTLSFQDVPNNAPTVANEGPVETKPNTPVSGNVLANDSDADGDKLTVTRISIDKNGDGIADLIDVPAGDSVTVDLTDNGKSIGSITVGSDGAYTFTPADAYDGKVPAVTYTVGDGTDTVDGTLSFQDVPNNAPTVANEGPIATTPNTPVSGNLLANDSDADGDKLTVTQISIDKNGDGIADLIDVPAGDSVTVELTDKKGASIGSITVGSDGAYTFTPATAYDGQVPAVGYTVSDGTDTSTGSLTFKDVPNNAPTIANDGPVATLPNTPASGNVLANDSDVDGDKLTVTQISIDKNGDGIADLIDVPAGDRVTVDLTDKDGNAIGSITIGSDGAYTFTPAAGFDGKVPATTYTVSDGTTTGTGTLSFQDVPNNAPTVANEGPVETKPNTPVSGNLLANDSDADGDKLTVTRISIDKNGDGLADLIDVPAGDSVTVELTDNAGKAIGSITVGANGDYTFTPADAYDGKVPAVTYTVSDGTDTSTGTLTFQDVPNNAPTVANEGPIATTPNTPVSGNLLANDSDADHDKLTVTQISIDKNGDGIADLIDVPAGDSVTVELTDKSGKAIGSITIGSDGDYTFTPATAYDGKVPTMTYQVSDGTVSVPGTLSFQDVPNTPPVVRNDGPFDTAPNYPEIGNLLANDTDADDDKLTVTQIRVDLNGDDTDEAIDVPANGSVTVKMTHKDGSLIGSLTISSNGDFVFMPAESYHGEVLPVTYTVSDGTTTARGTLSFVDVPNTAPVAANDGPVATTRNSPVSGNVLANDSDANNDVLTVTQISIDRDGDGIPDVITVPANGTASVELTDKSGASIGTLTIGSDGAYTFTPAKNYEGPVPEATYTVTDGEATGTARLSFQDVRNAPPVLAEKPPVETAGQDKSAKGNLLTGDTDPDGDTLTVIGFTVDVDGDGIPDTFTVTPGAPTTTTIRDAEGNPIGTITIGSDGSFKFTVDTGFSGPVPQVVYTVTDGTATGQGTLKIADVPNLPPVIDGGLVNTVDGGKPLNVPGDKGVLVNARDPEGRPLAVTDFTVPGVQGPVTAGEPMNIPGVGVLTINRDGSYSFVPDAHYAGDLQVAFTVSDGQGGTTTGALTLHVKSAVGNAVAFGKATDPASAAPGAAIAAGDVPYRGDYPFVFEPTDDNGHTVESQRLSVQGAVLDAVNAISSLEGNASLDADGVVLQAVNAIDSLHGSSLESTGHSLGMATGSKVVSSASGDNALHQQVEGSALHGRDGFDTPVRAIASLPIGTDLHLELVSRGQQSWLDVSDAGKGRTAIVSVSATLADGKALPSWIRVDGRGHIAIERPVGTDQLTLRITVTRKDGASRTHTVEIDNNAAEMRQLGKSIDHKAWGKDKPAKAADRSASLPFSQQVAQASRPAETVDSALMELLG</sequence>
<feature type="region of interest" description="Disordered" evidence="1">
    <location>
        <begin position="332"/>
        <end position="370"/>
    </location>
</feature>
<feature type="domain" description="RapA2 cadherin-like" evidence="2">
    <location>
        <begin position="2336"/>
        <end position="2423"/>
    </location>
</feature>
<dbReference type="Pfam" id="PF17892">
    <property type="entry name" value="Cadherin_5"/>
    <property type="match status" value="1"/>
</dbReference>
<feature type="domain" description="RapA2 cadherin-like" evidence="2">
    <location>
        <begin position="2820"/>
        <end position="2908"/>
    </location>
</feature>
<dbReference type="NCBIfam" id="NF012211">
    <property type="entry name" value="tand_rpt_95"/>
    <property type="match status" value="4"/>
</dbReference>
<feature type="domain" description="RapA2 cadherin-like" evidence="2">
    <location>
        <begin position="1974"/>
        <end position="2060"/>
    </location>
</feature>
<dbReference type="Pfam" id="PF17963">
    <property type="entry name" value="Big_9"/>
    <property type="match status" value="5"/>
</dbReference>
<evidence type="ECO:0000313" key="4">
    <source>
        <dbReference type="EMBL" id="MEJ8856077.1"/>
    </source>
</evidence>
<evidence type="ECO:0000259" key="3">
    <source>
        <dbReference type="Pfam" id="PF17892"/>
    </source>
</evidence>
<feature type="domain" description="RapA2 cadherin-like" evidence="2">
    <location>
        <begin position="998"/>
        <end position="1093"/>
    </location>
</feature>
<dbReference type="InterPro" id="IPR040853">
    <property type="entry name" value="RapA2_cadherin-like"/>
</dbReference>
<feature type="domain" description="RapA2 cadherin-like" evidence="2">
    <location>
        <begin position="1369"/>
        <end position="1456"/>
    </location>
</feature>
<feature type="compositionally biased region" description="Polar residues" evidence="1">
    <location>
        <begin position="899"/>
        <end position="913"/>
    </location>
</feature>
<feature type="region of interest" description="Disordered" evidence="1">
    <location>
        <begin position="1742"/>
        <end position="1763"/>
    </location>
</feature>
<feature type="domain" description="RapA2 cadherin-like" evidence="2">
    <location>
        <begin position="2450"/>
        <end position="2544"/>
    </location>
</feature>
<feature type="domain" description="RapA2 cadherin-like" evidence="2">
    <location>
        <begin position="1603"/>
        <end position="1698"/>
    </location>
</feature>